<accession>A0A2H4QGZ2</accession>
<comment type="catalytic activity">
    <reaction evidence="4">
        <text>holo-[ACP] + malonyl-CoA = malonyl-[ACP] + CoA</text>
        <dbReference type="Rhea" id="RHEA:41792"/>
        <dbReference type="Rhea" id="RHEA-COMP:9623"/>
        <dbReference type="Rhea" id="RHEA-COMP:9685"/>
        <dbReference type="ChEBI" id="CHEBI:57287"/>
        <dbReference type="ChEBI" id="CHEBI:57384"/>
        <dbReference type="ChEBI" id="CHEBI:64479"/>
        <dbReference type="ChEBI" id="CHEBI:78449"/>
        <dbReference type="EC" id="2.3.1.39"/>
    </reaction>
</comment>
<proteinExistence type="predicted"/>
<dbReference type="EMBL" id="KY767987">
    <property type="protein sequence ID" value="ATX68128.1"/>
    <property type="molecule type" value="Genomic_DNA"/>
</dbReference>
<dbReference type="NCBIfam" id="TIGR00128">
    <property type="entry name" value="fabD"/>
    <property type="match status" value="1"/>
</dbReference>
<evidence type="ECO:0000256" key="2">
    <source>
        <dbReference type="ARBA" id="ARBA00022679"/>
    </source>
</evidence>
<dbReference type="PANTHER" id="PTHR42681:SF1">
    <property type="entry name" value="MALONYL-COA-ACYL CARRIER PROTEIN TRANSACYLASE, MITOCHONDRIAL"/>
    <property type="match status" value="1"/>
</dbReference>
<dbReference type="SUPFAM" id="SSF52151">
    <property type="entry name" value="FabD/lysophospholipase-like"/>
    <property type="match status" value="1"/>
</dbReference>
<dbReference type="InterPro" id="IPR014043">
    <property type="entry name" value="Acyl_transferase_dom"/>
</dbReference>
<dbReference type="GO" id="GO:0003723">
    <property type="term" value="F:RNA binding"/>
    <property type="evidence" value="ECO:0007669"/>
    <property type="project" value="UniProtKB-UniRule"/>
</dbReference>
<dbReference type="Gene3D" id="3.30.70.250">
    <property type="entry name" value="Malonyl-CoA ACP transacylase, ACP-binding"/>
    <property type="match status" value="1"/>
</dbReference>
<evidence type="ECO:0000259" key="6">
    <source>
        <dbReference type="SMART" id="SM00827"/>
    </source>
</evidence>
<dbReference type="Gene3D" id="3.40.366.10">
    <property type="entry name" value="Malonyl-Coenzyme A Acyl Carrier Protein, domain 2"/>
    <property type="match status" value="1"/>
</dbReference>
<dbReference type="InterPro" id="IPR050858">
    <property type="entry name" value="Mal-CoA-ACP_Trans/PKS_FabD"/>
</dbReference>
<dbReference type="Pfam" id="PF00698">
    <property type="entry name" value="Acyl_transf_1"/>
    <property type="match status" value="1"/>
</dbReference>
<dbReference type="InterPro" id="IPR016036">
    <property type="entry name" value="Malonyl_transacylase_ACP-bd"/>
</dbReference>
<evidence type="ECO:0000256" key="1">
    <source>
        <dbReference type="ARBA" id="ARBA00013258"/>
    </source>
</evidence>
<dbReference type="PANTHER" id="PTHR42681">
    <property type="entry name" value="MALONYL-COA-ACYL CARRIER PROTEIN TRANSACYLASE, MITOCHONDRIAL"/>
    <property type="match status" value="1"/>
</dbReference>
<evidence type="ECO:0000256" key="4">
    <source>
        <dbReference type="ARBA" id="ARBA00048462"/>
    </source>
</evidence>
<protein>
    <recommendedName>
        <fullName evidence="1">[acyl-carrier-protein] S-malonyltransferase</fullName>
        <ecNumber evidence="1">2.3.1.39</ecNumber>
    </recommendedName>
</protein>
<sequence length="367" mass="40945">MKILKIDLINMITYMFPGQGSQMRGMGENLFSKFPDLTQKADSILGYSIEDICLNDPQKQLNQTQFTQPALYVVNALSYRNKIQETGKKPDFVLGHSLGEYNALEASGGVSFEDGLKLVQQRGALMSQAPKGGMAAVIGVTGEQVEKLLKESGFDTIDVANFNSPEQVVISGLKEDIAKASDSFQEDGIRYVILNTSGAFHSRYMESSKVQFEEFLKGFSFSKLQIPVISNVTARPYIQSEIAENLAKQITHSIKWTESIRYLLAQGDVEFQEMGVGTVLTKLITYIKAKEKPLEIKKTSDNWTAQEKVDQWNSTHAIGLNVSVDGYENQLETRTEAMVLFGHRAAIYMKGYNGYFALDEVISCPYK</sequence>
<dbReference type="GO" id="GO:0005829">
    <property type="term" value="C:cytosol"/>
    <property type="evidence" value="ECO:0007669"/>
    <property type="project" value="TreeGrafter"/>
</dbReference>
<keyword evidence="3" id="KW-0012">Acyltransferase</keyword>
<name>A0A2H4QGZ2_9NOSO</name>
<dbReference type="InterPro" id="IPR004410">
    <property type="entry name" value="Malonyl_CoA-ACP_transAc_FabD"/>
</dbReference>
<dbReference type="SUPFAM" id="SSF55048">
    <property type="entry name" value="Probable ACP-binding domain of malonyl-CoA ACP transacylase"/>
    <property type="match status" value="1"/>
</dbReference>
<evidence type="ECO:0000256" key="3">
    <source>
        <dbReference type="ARBA" id="ARBA00023315"/>
    </source>
</evidence>
<evidence type="ECO:0000256" key="5">
    <source>
        <dbReference type="PROSITE-ProRule" id="PRU00117"/>
    </source>
</evidence>
<dbReference type="AlphaFoldDB" id="A0A2H4QGZ2"/>
<dbReference type="SMART" id="SM00827">
    <property type="entry name" value="PKS_AT"/>
    <property type="match status" value="1"/>
</dbReference>
<organism evidence="7">
    <name type="scientific">Nostoc sp. UHCC 0450</name>
    <dbReference type="NCBI Taxonomy" id="2055236"/>
    <lineage>
        <taxon>Bacteria</taxon>
        <taxon>Bacillati</taxon>
        <taxon>Cyanobacteriota</taxon>
        <taxon>Cyanophyceae</taxon>
        <taxon>Nostocales</taxon>
        <taxon>Nostocaceae</taxon>
        <taxon>Nostoc</taxon>
    </lineage>
</organism>
<keyword evidence="5" id="KW-0694">RNA-binding</keyword>
<dbReference type="InterPro" id="IPR001227">
    <property type="entry name" value="Ac_transferase_dom_sf"/>
</dbReference>
<dbReference type="InterPro" id="IPR016035">
    <property type="entry name" value="Acyl_Trfase/lysoPLipase"/>
</dbReference>
<gene>
    <name evidence="7" type="primary">swiG</name>
</gene>
<dbReference type="EC" id="2.3.1.39" evidence="1"/>
<evidence type="ECO:0000313" key="7">
    <source>
        <dbReference type="EMBL" id="ATX68128.1"/>
    </source>
</evidence>
<reference evidence="7" key="1">
    <citation type="journal article" date="2018" name="Appl. Environ. Microbiol.">
        <title>The swinholide biosynthetic gene cluster from a terrestrial cyanobacterium Nostoc sp. UHCC 0450.</title>
        <authorList>
            <person name="Humisto A."/>
            <person name="Jokela J."/>
            <person name="Liu L."/>
            <person name="Wahlsten M."/>
            <person name="Wang H."/>
            <person name="Permi P."/>
            <person name="Machado J.P."/>
            <person name="Antunes A."/>
            <person name="Fewer D.P."/>
            <person name="Sivonen K."/>
        </authorList>
    </citation>
    <scope>NUCLEOTIDE SEQUENCE</scope>
    <source>
        <strain evidence="7">UHCC 0450</strain>
    </source>
</reference>
<keyword evidence="2" id="KW-0808">Transferase</keyword>
<feature type="domain" description="Malonyl-CoA:ACP transacylase (MAT)" evidence="6">
    <location>
        <begin position="15"/>
        <end position="327"/>
    </location>
</feature>
<dbReference type="PROSITE" id="PS50084">
    <property type="entry name" value="KH_TYPE_1"/>
    <property type="match status" value="1"/>
</dbReference>
<dbReference type="GO" id="GO:0004314">
    <property type="term" value="F:[acyl-carrier-protein] S-malonyltransferase activity"/>
    <property type="evidence" value="ECO:0007669"/>
    <property type="project" value="UniProtKB-EC"/>
</dbReference>
<dbReference type="GO" id="GO:0006633">
    <property type="term" value="P:fatty acid biosynthetic process"/>
    <property type="evidence" value="ECO:0007669"/>
    <property type="project" value="TreeGrafter"/>
</dbReference>